<accession>A0ABQ7DHT7</accession>
<gene>
    <name evidence="1" type="ORF">DY000_02032920</name>
</gene>
<dbReference type="EMBL" id="QGKV02000649">
    <property type="protein sequence ID" value="KAF3576916.1"/>
    <property type="molecule type" value="Genomic_DNA"/>
</dbReference>
<organism evidence="1 2">
    <name type="scientific">Brassica cretica</name>
    <name type="common">Mustard</name>
    <dbReference type="NCBI Taxonomy" id="69181"/>
    <lineage>
        <taxon>Eukaryota</taxon>
        <taxon>Viridiplantae</taxon>
        <taxon>Streptophyta</taxon>
        <taxon>Embryophyta</taxon>
        <taxon>Tracheophyta</taxon>
        <taxon>Spermatophyta</taxon>
        <taxon>Magnoliopsida</taxon>
        <taxon>eudicotyledons</taxon>
        <taxon>Gunneridae</taxon>
        <taxon>Pentapetalae</taxon>
        <taxon>rosids</taxon>
        <taxon>malvids</taxon>
        <taxon>Brassicales</taxon>
        <taxon>Brassicaceae</taxon>
        <taxon>Brassiceae</taxon>
        <taxon>Brassica</taxon>
    </lineage>
</organism>
<keyword evidence="2" id="KW-1185">Reference proteome</keyword>
<comment type="caution">
    <text evidence="1">The sequence shown here is derived from an EMBL/GenBank/DDBJ whole genome shotgun (WGS) entry which is preliminary data.</text>
</comment>
<evidence type="ECO:0000313" key="1">
    <source>
        <dbReference type="EMBL" id="KAF3576916.1"/>
    </source>
</evidence>
<protein>
    <submittedName>
        <fullName evidence="1">Uncharacterized protein</fullName>
    </submittedName>
</protein>
<name>A0ABQ7DHT7_BRACR</name>
<evidence type="ECO:0000313" key="2">
    <source>
        <dbReference type="Proteomes" id="UP000266723"/>
    </source>
</evidence>
<dbReference type="Proteomes" id="UP000266723">
    <property type="component" value="Unassembled WGS sequence"/>
</dbReference>
<reference evidence="1 2" key="1">
    <citation type="journal article" date="2020" name="BMC Genomics">
        <title>Intraspecific diversification of the crop wild relative Brassica cretica Lam. using demographic model selection.</title>
        <authorList>
            <person name="Kioukis A."/>
            <person name="Michalopoulou V.A."/>
            <person name="Briers L."/>
            <person name="Pirintsos S."/>
            <person name="Studholme D.J."/>
            <person name="Pavlidis P."/>
            <person name="Sarris P.F."/>
        </authorList>
    </citation>
    <scope>NUCLEOTIDE SEQUENCE [LARGE SCALE GENOMIC DNA]</scope>
    <source>
        <strain evidence="2">cv. PFS-1207/04</strain>
    </source>
</reference>
<proteinExistence type="predicted"/>
<sequence>MVPKVGYHSYTEDTGVEVSRTCRDQVELAGELTGAMVDLAGRVQPHVVSAHRRADRRDGLARRAILIAKFFLFNSAAKHTCDILPPCIVSTPRGVGNLRHRWNVEGIARMEFNHGVPTIVLYDIGRSMTKNSVTLVTLPALTTRSIEPRVIVAFSENNIGRASGVDQHSRYVDVLDRLLDDKEIVVGSGRIGRCPVLERNDIVSCWSGHPVSFIV</sequence>